<dbReference type="KEGG" id="vg:64872009"/>
<dbReference type="GeneID" id="64872009"/>
<gene>
    <name evidence="1" type="primary">45</name>
    <name evidence="1" type="ORF">PBI_KIMONA_45</name>
</gene>
<reference evidence="2" key="1">
    <citation type="submission" date="2017-07" db="EMBL/GenBank/DDBJ databases">
        <authorList>
            <person name="Sun Z.S."/>
            <person name="Albrecht U."/>
            <person name="Echele G."/>
            <person name="Lee C.C."/>
        </authorList>
    </citation>
    <scope>NUCLEOTIDE SEQUENCE [LARGE SCALE GENOMIC DNA]</scope>
</reference>
<evidence type="ECO:0000313" key="1">
    <source>
        <dbReference type="EMBL" id="ASZ75481.1"/>
    </source>
</evidence>
<organism evidence="1 2">
    <name type="scientific">Mycobacterium phage Kimona</name>
    <dbReference type="NCBI Taxonomy" id="2024295"/>
    <lineage>
        <taxon>Viruses</taxon>
        <taxon>Duplodnaviria</taxon>
        <taxon>Heunggongvirae</taxon>
        <taxon>Uroviricota</taxon>
        <taxon>Caudoviricetes</taxon>
        <taxon>Kimonavirus</taxon>
        <taxon>Kimonavirus kimona</taxon>
    </lineage>
</organism>
<name>A0A249XU32_9CAUD</name>
<evidence type="ECO:0000313" key="2">
    <source>
        <dbReference type="Proteomes" id="UP000222598"/>
    </source>
</evidence>
<dbReference type="RefSeq" id="YP_010062344.1">
    <property type="nucleotide sequence ID" value="NC_054793.1"/>
</dbReference>
<accession>A0A249XU32</accession>
<dbReference type="Proteomes" id="UP000222598">
    <property type="component" value="Segment"/>
</dbReference>
<proteinExistence type="predicted"/>
<keyword evidence="2" id="KW-1185">Reference proteome</keyword>
<protein>
    <submittedName>
        <fullName evidence="1">Uncharacterized protein</fullName>
    </submittedName>
</protein>
<dbReference type="EMBL" id="MF472895">
    <property type="protein sequence ID" value="ASZ75481.1"/>
    <property type="molecule type" value="Genomic_DNA"/>
</dbReference>
<sequence length="62" mass="7108">MKFTYALTNAERQPDDQVRLVVEVEGPYTEALRILDAARQERDLIDREAADSMLAALKGRMR</sequence>